<dbReference type="InterPro" id="IPR013238">
    <property type="entry name" value="RNA_pol_III_Rbc25"/>
</dbReference>
<dbReference type="NCBIfam" id="TIGR00448">
    <property type="entry name" value="rpoE"/>
    <property type="match status" value="1"/>
</dbReference>
<gene>
    <name evidence="9" type="ORF">CANTEDRAFT_110098</name>
</gene>
<dbReference type="EMBL" id="GL996528">
    <property type="protein sequence ID" value="EGV60362.1"/>
    <property type="molecule type" value="Genomic_DNA"/>
</dbReference>
<comment type="similarity">
    <text evidence="2">Belongs to the eukaryotic RPB7/RPC8 RNA polymerase subunit family.</text>
</comment>
<name>G3BDR6_CANTC</name>
<feature type="domain" description="RNA polymerase III subunit Rpc25" evidence="8">
    <location>
        <begin position="83"/>
        <end position="200"/>
    </location>
</feature>
<dbReference type="InterPro" id="IPR036898">
    <property type="entry name" value="RNA_pol_Rpb7-like_N_sf"/>
</dbReference>
<feature type="domain" description="RNA polymerase Rpb7-like N-terminal" evidence="7">
    <location>
        <begin position="8"/>
        <end position="64"/>
    </location>
</feature>
<keyword evidence="10" id="KW-1185">Reference proteome</keyword>
<keyword evidence="5 6" id="KW-0539">Nucleus</keyword>
<dbReference type="KEGG" id="cten:18246170"/>
<dbReference type="SUPFAM" id="SSF50249">
    <property type="entry name" value="Nucleic acid-binding proteins"/>
    <property type="match status" value="1"/>
</dbReference>
<dbReference type="GeneID" id="18246170"/>
<evidence type="ECO:0000259" key="7">
    <source>
        <dbReference type="Pfam" id="PF03876"/>
    </source>
</evidence>
<dbReference type="FunFam" id="3.30.1490.120:FF:000001">
    <property type="entry name" value="DNA-directed RNA polymerase II subunit RPB7"/>
    <property type="match status" value="1"/>
</dbReference>
<evidence type="ECO:0000256" key="3">
    <source>
        <dbReference type="ARBA" id="ARBA00022478"/>
    </source>
</evidence>
<evidence type="ECO:0000313" key="10">
    <source>
        <dbReference type="Proteomes" id="UP000000707"/>
    </source>
</evidence>
<dbReference type="PANTHER" id="PTHR12709:SF1">
    <property type="entry name" value="DNA-DIRECTED RNA POLYMERASE III SUBUNIT RPC8"/>
    <property type="match status" value="1"/>
</dbReference>
<dbReference type="InterPro" id="IPR004519">
    <property type="entry name" value="RNAP_E/RPC8"/>
</dbReference>
<evidence type="ECO:0000256" key="4">
    <source>
        <dbReference type="ARBA" id="ARBA00023163"/>
    </source>
</evidence>
<dbReference type="AlphaFoldDB" id="G3BDR6"/>
<dbReference type="InterPro" id="IPR045113">
    <property type="entry name" value="Rpb7-like"/>
</dbReference>
<dbReference type="Pfam" id="PF03876">
    <property type="entry name" value="SHS2_Rpb7-N"/>
    <property type="match status" value="1"/>
</dbReference>
<dbReference type="GO" id="GO:0003899">
    <property type="term" value="F:DNA-directed RNA polymerase activity"/>
    <property type="evidence" value="ECO:0007669"/>
    <property type="project" value="InterPro"/>
</dbReference>
<dbReference type="Pfam" id="PF08292">
    <property type="entry name" value="RNA_pol_Rbc25"/>
    <property type="match status" value="1"/>
</dbReference>
<dbReference type="Proteomes" id="UP000000707">
    <property type="component" value="Unassembled WGS sequence"/>
</dbReference>
<evidence type="ECO:0000256" key="1">
    <source>
        <dbReference type="ARBA" id="ARBA00004123"/>
    </source>
</evidence>
<evidence type="ECO:0000259" key="8">
    <source>
        <dbReference type="Pfam" id="PF08292"/>
    </source>
</evidence>
<keyword evidence="4 6" id="KW-0804">Transcription</keyword>
<dbReference type="InterPro" id="IPR005576">
    <property type="entry name" value="Rpb7-like_N"/>
</dbReference>
<comment type="function">
    <text evidence="6">DNA-dependent RNA polymerase which catalyzes the transcription of DNA into RNA using the four ribonucleoside triphosphates as substrates.</text>
</comment>
<dbReference type="Gene3D" id="3.30.1490.120">
    <property type="entry name" value="RNA polymerase Rpb7-like, N-terminal domain"/>
    <property type="match status" value="1"/>
</dbReference>
<dbReference type="InterPro" id="IPR012340">
    <property type="entry name" value="NA-bd_OB-fold"/>
</dbReference>
<evidence type="ECO:0000313" key="9">
    <source>
        <dbReference type="EMBL" id="EGV60362.1"/>
    </source>
</evidence>
<dbReference type="GO" id="GO:0003677">
    <property type="term" value="F:DNA binding"/>
    <property type="evidence" value="ECO:0007669"/>
    <property type="project" value="InterPro"/>
</dbReference>
<evidence type="ECO:0000256" key="2">
    <source>
        <dbReference type="ARBA" id="ARBA00009307"/>
    </source>
</evidence>
<protein>
    <recommendedName>
        <fullName evidence="6">DNA-directed RNA polymerase subunit</fullName>
    </recommendedName>
</protein>
<dbReference type="FunFam" id="2.40.50.140:FF:000221">
    <property type="entry name" value="DNA-directed RNA polymerase III subunit"/>
    <property type="match status" value="1"/>
</dbReference>
<comment type="subcellular location">
    <subcellularLocation>
        <location evidence="1 6">Nucleus</location>
    </subcellularLocation>
</comment>
<evidence type="ECO:0000256" key="6">
    <source>
        <dbReference type="RuleBase" id="RU369086"/>
    </source>
</evidence>
<dbReference type="eggNOG" id="KOG3297">
    <property type="taxonomic scope" value="Eukaryota"/>
</dbReference>
<dbReference type="GO" id="GO:0006384">
    <property type="term" value="P:transcription initiation at RNA polymerase III promoter"/>
    <property type="evidence" value="ECO:0007669"/>
    <property type="project" value="TreeGrafter"/>
</dbReference>
<dbReference type="Gene3D" id="2.40.50.140">
    <property type="entry name" value="Nucleic acid-binding proteins"/>
    <property type="match status" value="1"/>
</dbReference>
<dbReference type="STRING" id="590646.G3BDR6"/>
<dbReference type="SUPFAM" id="SSF88798">
    <property type="entry name" value="N-terminal, heterodimerisation domain of RBP7 (RpoE)"/>
    <property type="match status" value="1"/>
</dbReference>
<dbReference type="PANTHER" id="PTHR12709">
    <property type="entry name" value="DNA-DIRECTED RNA POLYMERASE II, III"/>
    <property type="match status" value="1"/>
</dbReference>
<sequence>MFILTKLSDLIRLPPHTFNVPIHQALTNEIHKKYSNKIIHNVGLAISIWDIEDIKEGLLRPGDGGSHVEITFRMIVWKPFIGELLEGVVTDCNVEGIKVKLDFFDEIFIRKEMLFENCEFKGVERAWCWKPDDENELFIDLNERIRFRVEEEAFYNIKPRTDNSTTRDPEEDEAQKTNRTPPYAIYASCQAAGTGCVSWWD</sequence>
<dbReference type="OrthoDB" id="10256606at2759"/>
<keyword evidence="3 6" id="KW-0240">DNA-directed RNA polymerase</keyword>
<organism evidence="10">
    <name type="scientific">Candida tenuis (strain ATCC 10573 / BCRC 21748 / CBS 615 / JCM 9827 / NBRC 10315 / NRRL Y-1498 / VKM Y-70)</name>
    <name type="common">Yeast</name>
    <name type="synonym">Yamadazyma tenuis</name>
    <dbReference type="NCBI Taxonomy" id="590646"/>
    <lineage>
        <taxon>Eukaryota</taxon>
        <taxon>Fungi</taxon>
        <taxon>Dikarya</taxon>
        <taxon>Ascomycota</taxon>
        <taxon>Saccharomycotina</taxon>
        <taxon>Pichiomycetes</taxon>
        <taxon>Debaryomycetaceae</taxon>
        <taxon>Yamadazyma</taxon>
    </lineage>
</organism>
<reference evidence="9 10" key="1">
    <citation type="journal article" date="2011" name="Proc. Natl. Acad. Sci. U.S.A.">
        <title>Comparative genomics of xylose-fermenting fungi for enhanced biofuel production.</title>
        <authorList>
            <person name="Wohlbach D.J."/>
            <person name="Kuo A."/>
            <person name="Sato T.K."/>
            <person name="Potts K.M."/>
            <person name="Salamov A.A."/>
            <person name="LaButti K.M."/>
            <person name="Sun H."/>
            <person name="Clum A."/>
            <person name="Pangilinan J.L."/>
            <person name="Lindquist E.A."/>
            <person name="Lucas S."/>
            <person name="Lapidus A."/>
            <person name="Jin M."/>
            <person name="Gunawan C."/>
            <person name="Balan V."/>
            <person name="Dale B.E."/>
            <person name="Jeffries T.W."/>
            <person name="Zinkel R."/>
            <person name="Barry K.W."/>
            <person name="Grigoriev I.V."/>
            <person name="Gasch A.P."/>
        </authorList>
    </citation>
    <scope>NUCLEOTIDE SEQUENCE [LARGE SCALE GENOMIC DNA]</scope>
    <source>
        <strain evidence="10">ATCC 10573 / BCRC 21748 / CBS 615 / JCM 9827 / NBRC 10315 / NRRL Y-1498 / VKM Y-70</strain>
    </source>
</reference>
<dbReference type="HOGENOM" id="CLU_073901_1_1_1"/>
<dbReference type="CDD" id="cd04330">
    <property type="entry name" value="RNAP_III_Rpc25_N"/>
    <property type="match status" value="1"/>
</dbReference>
<evidence type="ECO:0000256" key="5">
    <source>
        <dbReference type="ARBA" id="ARBA00023242"/>
    </source>
</evidence>
<accession>G3BDR6</accession>
<proteinExistence type="inferred from homology"/>
<dbReference type="GO" id="GO:0005666">
    <property type="term" value="C:RNA polymerase III complex"/>
    <property type="evidence" value="ECO:0007669"/>
    <property type="project" value="UniProtKB-ARBA"/>
</dbReference>